<feature type="coiled-coil region" evidence="1">
    <location>
        <begin position="458"/>
        <end position="485"/>
    </location>
</feature>
<comment type="caution">
    <text evidence="3">The sequence shown here is derived from an EMBL/GenBank/DDBJ whole genome shotgun (WGS) entry which is preliminary data.</text>
</comment>
<dbReference type="PANTHER" id="PTHR10098:SF108">
    <property type="entry name" value="TETRATRICOPEPTIDE REPEAT PROTEIN 28"/>
    <property type="match status" value="1"/>
</dbReference>
<dbReference type="Pfam" id="PF12770">
    <property type="entry name" value="CHAT"/>
    <property type="match status" value="1"/>
</dbReference>
<evidence type="ECO:0000313" key="3">
    <source>
        <dbReference type="EMBL" id="KUG23555.1"/>
    </source>
</evidence>
<organism evidence="3">
    <name type="scientific">hydrocarbon metagenome</name>
    <dbReference type="NCBI Taxonomy" id="938273"/>
    <lineage>
        <taxon>unclassified sequences</taxon>
        <taxon>metagenomes</taxon>
        <taxon>ecological metagenomes</taxon>
    </lineage>
</organism>
<evidence type="ECO:0000259" key="2">
    <source>
        <dbReference type="Pfam" id="PF12770"/>
    </source>
</evidence>
<dbReference type="SUPFAM" id="SSF48452">
    <property type="entry name" value="TPR-like"/>
    <property type="match status" value="1"/>
</dbReference>
<dbReference type="PROSITE" id="PS50005">
    <property type="entry name" value="TPR"/>
    <property type="match status" value="1"/>
</dbReference>
<dbReference type="InterPro" id="IPR019734">
    <property type="entry name" value="TPR_rpt"/>
</dbReference>
<dbReference type="PANTHER" id="PTHR10098">
    <property type="entry name" value="RAPSYN-RELATED"/>
    <property type="match status" value="1"/>
</dbReference>
<sequence length="829" mass="94889">MGIIGCAGIQKYIPAPPDLITKVELKNTYDGDIPKKLLRQIKWAGISSDWATPYIYMNIAAHFESVGDELRAIHFYDRAINEAGKRNDVYGEGTITNKKLLAMYKFGKKQDAYNIIVEKEKAWSKSPLNIFVVQSYANYYLMSGEYDKAIKYFRQSRDFNKNYQSNFNLLMLRRDSEMNYGIAIILADYIPALIAGLKSMDFNESFIREIRKNTDEGISCLHHVTILNKEISKSRIGQYTSDIVFQTMESNVDNYLGLAYGIKGNFPEAVEKLNASAKLSRKIYYPIGEIKRMFFRNQIYLLEKNMAAGQRAALELNELAFKYHLPFYQIWSKLILSYYKSMIGNNSQAIDLLEEAIAIMENRYPEFPADMIQEACLLNKEDLYKELTELLIEEGDYTGAWAAAEREKYSQMVALLTGEDIGKNKIETELIENIKTHYKEMTDGYKKMYEVFDDYNALKETMNQIEKAENGRLDAIKRIKEQNEELSSLVSVEPLDTENLQQLLDKNTTVFSYYVTDKILYIWAITKDKINLEKIKIAREEVAKMVSSFVAAILAKDKKQTESLSEKIYNIFLKPVIPFVSGDRIGVIPHGPLYWLPFAAISSKGQYLVDGFSIFYLPNAGMIKYVLKKQMPQEMKVLAFANPDLDEKQLEFSYTKAEVENIEKNIPQTTIFQGNEATKAKVKENISNYDVVHFAIPGIYEKSVPVKSGLIFTSAHPDDRRLTAGEIFKLKFKGRAILMSSCHVLSELSLNGAEIATLNTSFVYAGSPSVVSTIWNIEDKSRVNFMDIFYSNLKKDESIADSLRTTQNEMIKLGYQPYDWAAFILTGKY</sequence>
<keyword evidence="1" id="KW-0175">Coiled coil</keyword>
<dbReference type="SMART" id="SM00028">
    <property type="entry name" value="TPR"/>
    <property type="match status" value="4"/>
</dbReference>
<proteinExistence type="predicted"/>
<protein>
    <recommendedName>
        <fullName evidence="2">CHAT domain-containing protein</fullName>
    </recommendedName>
</protein>
<dbReference type="AlphaFoldDB" id="A0A0W8FTC5"/>
<dbReference type="InterPro" id="IPR011990">
    <property type="entry name" value="TPR-like_helical_dom_sf"/>
</dbReference>
<reference evidence="3" key="1">
    <citation type="journal article" date="2015" name="Proc. Natl. Acad. Sci. U.S.A.">
        <title>Networks of energetic and metabolic interactions define dynamics in microbial communities.</title>
        <authorList>
            <person name="Embree M."/>
            <person name="Liu J.K."/>
            <person name="Al-Bassam M.M."/>
            <person name="Zengler K."/>
        </authorList>
    </citation>
    <scope>NUCLEOTIDE SEQUENCE</scope>
</reference>
<dbReference type="InterPro" id="IPR024983">
    <property type="entry name" value="CHAT_dom"/>
</dbReference>
<dbReference type="EMBL" id="LNQE01000899">
    <property type="protein sequence ID" value="KUG23555.1"/>
    <property type="molecule type" value="Genomic_DNA"/>
</dbReference>
<accession>A0A0W8FTC5</accession>
<dbReference type="Gene3D" id="1.25.40.10">
    <property type="entry name" value="Tetratricopeptide repeat domain"/>
    <property type="match status" value="2"/>
</dbReference>
<gene>
    <name evidence="3" type="ORF">ASZ90_006661</name>
</gene>
<name>A0A0W8FTC5_9ZZZZ</name>
<feature type="domain" description="CHAT" evidence="2">
    <location>
        <begin position="564"/>
        <end position="827"/>
    </location>
</feature>
<evidence type="ECO:0000256" key="1">
    <source>
        <dbReference type="SAM" id="Coils"/>
    </source>
</evidence>